<reference evidence="3 4" key="1">
    <citation type="journal article" date="2024" name="Nat. Commun.">
        <title>Phylogenomics reveals the evolutionary origins of lichenization in chlorophyte algae.</title>
        <authorList>
            <person name="Puginier C."/>
            <person name="Libourel C."/>
            <person name="Otte J."/>
            <person name="Skaloud P."/>
            <person name="Haon M."/>
            <person name="Grisel S."/>
            <person name="Petersen M."/>
            <person name="Berrin J.G."/>
            <person name="Delaux P.M."/>
            <person name="Dal Grande F."/>
            <person name="Keller J."/>
        </authorList>
    </citation>
    <scope>NUCLEOTIDE SEQUENCE [LARGE SCALE GENOMIC DNA]</scope>
    <source>
        <strain evidence="3 4">SAG 2036</strain>
    </source>
</reference>
<evidence type="ECO:0000313" key="3">
    <source>
        <dbReference type="EMBL" id="KAK9784696.1"/>
    </source>
</evidence>
<dbReference type="EMBL" id="JALJOQ010000334">
    <property type="protein sequence ID" value="KAK9784696.1"/>
    <property type="molecule type" value="Genomic_DNA"/>
</dbReference>
<feature type="chain" id="PRO_5043373940" evidence="2">
    <location>
        <begin position="22"/>
        <end position="245"/>
    </location>
</feature>
<dbReference type="Proteomes" id="UP001465755">
    <property type="component" value="Unassembled WGS sequence"/>
</dbReference>
<keyword evidence="1" id="KW-0472">Membrane</keyword>
<feature type="transmembrane region" description="Helical" evidence="1">
    <location>
        <begin position="92"/>
        <end position="116"/>
    </location>
</feature>
<feature type="transmembrane region" description="Helical" evidence="1">
    <location>
        <begin position="136"/>
        <end position="158"/>
    </location>
</feature>
<evidence type="ECO:0000313" key="4">
    <source>
        <dbReference type="Proteomes" id="UP001465755"/>
    </source>
</evidence>
<keyword evidence="2" id="KW-0732">Signal</keyword>
<keyword evidence="4" id="KW-1185">Reference proteome</keyword>
<evidence type="ECO:0000256" key="2">
    <source>
        <dbReference type="SAM" id="SignalP"/>
    </source>
</evidence>
<keyword evidence="1" id="KW-1133">Transmembrane helix</keyword>
<name>A0AAW1NL50_9CHLO</name>
<feature type="transmembrane region" description="Helical" evidence="1">
    <location>
        <begin position="165"/>
        <end position="181"/>
    </location>
</feature>
<organism evidence="3 4">
    <name type="scientific">Symbiochloris irregularis</name>
    <dbReference type="NCBI Taxonomy" id="706552"/>
    <lineage>
        <taxon>Eukaryota</taxon>
        <taxon>Viridiplantae</taxon>
        <taxon>Chlorophyta</taxon>
        <taxon>core chlorophytes</taxon>
        <taxon>Trebouxiophyceae</taxon>
        <taxon>Trebouxiales</taxon>
        <taxon>Trebouxiaceae</taxon>
        <taxon>Symbiochloris</taxon>
    </lineage>
</organism>
<dbReference type="AlphaFoldDB" id="A0AAW1NL50"/>
<feature type="transmembrane region" description="Helical" evidence="1">
    <location>
        <begin position="193"/>
        <end position="213"/>
    </location>
</feature>
<sequence>MLLLCTELLFGWFTFAVYSLAEPAFSAARTDTPDEFLSLRATRAVIIMGLLGVATQCAALQGGQFMFTFLLLGYTKGSGKPQTPMLFRGRMIFFNILYIIKGVSEITIGSIVYKGYGDAELAKPIVSIPYVVTKPGLLIAGGTWVTLTGLIGLTIAILNLRQAGVHFSILSFFTFLVVIGLDDLGSVGIAPPAIVIGSLQVGLGFALSFLAAYSGAFLNGEEPIALEDGGMQKDINGKQNAETTV</sequence>
<keyword evidence="1" id="KW-0812">Transmembrane</keyword>
<evidence type="ECO:0000256" key="1">
    <source>
        <dbReference type="SAM" id="Phobius"/>
    </source>
</evidence>
<feature type="transmembrane region" description="Helical" evidence="1">
    <location>
        <begin position="45"/>
        <end position="72"/>
    </location>
</feature>
<gene>
    <name evidence="3" type="ORF">WJX73_007894</name>
</gene>
<accession>A0AAW1NL50</accession>
<proteinExistence type="predicted"/>
<protein>
    <submittedName>
        <fullName evidence="3">Uncharacterized protein</fullName>
    </submittedName>
</protein>
<comment type="caution">
    <text evidence="3">The sequence shown here is derived from an EMBL/GenBank/DDBJ whole genome shotgun (WGS) entry which is preliminary data.</text>
</comment>
<feature type="signal peptide" evidence="2">
    <location>
        <begin position="1"/>
        <end position="21"/>
    </location>
</feature>